<dbReference type="InterPro" id="IPR000868">
    <property type="entry name" value="Isochorismatase-like_dom"/>
</dbReference>
<keyword evidence="1 3" id="KW-0378">Hydrolase</keyword>
<proteinExistence type="predicted"/>
<dbReference type="Gene3D" id="3.40.50.850">
    <property type="entry name" value="Isochorismatase-like"/>
    <property type="match status" value="1"/>
</dbReference>
<name>A0A7C4XTC6_9BACT</name>
<reference evidence="3" key="1">
    <citation type="journal article" date="2020" name="mSystems">
        <title>Genome- and Community-Level Interaction Insights into Carbon Utilization and Element Cycling Functions of Hydrothermarchaeota in Hydrothermal Sediment.</title>
        <authorList>
            <person name="Zhou Z."/>
            <person name="Liu Y."/>
            <person name="Xu W."/>
            <person name="Pan J."/>
            <person name="Luo Z.H."/>
            <person name="Li M."/>
        </authorList>
    </citation>
    <scope>NUCLEOTIDE SEQUENCE [LARGE SCALE GENOMIC DNA]</scope>
    <source>
        <strain evidence="3">SpSt-794</strain>
    </source>
</reference>
<dbReference type="InterPro" id="IPR016291">
    <property type="entry name" value="Isochorismatase"/>
</dbReference>
<dbReference type="CDD" id="cd00431">
    <property type="entry name" value="cysteine_hydrolases"/>
    <property type="match status" value="1"/>
</dbReference>
<feature type="domain" description="Isochorismatase-like" evidence="2">
    <location>
        <begin position="8"/>
        <end position="167"/>
    </location>
</feature>
<evidence type="ECO:0000256" key="1">
    <source>
        <dbReference type="ARBA" id="ARBA00022801"/>
    </source>
</evidence>
<evidence type="ECO:0000259" key="2">
    <source>
        <dbReference type="Pfam" id="PF00857"/>
    </source>
</evidence>
<evidence type="ECO:0000313" key="3">
    <source>
        <dbReference type="EMBL" id="HGW60776.1"/>
    </source>
</evidence>
<dbReference type="PRINTS" id="PR01398">
    <property type="entry name" value="ISCHRISMTASE"/>
</dbReference>
<comment type="caution">
    <text evidence="3">The sequence shown here is derived from an EMBL/GenBank/DDBJ whole genome shotgun (WGS) entry which is preliminary data.</text>
</comment>
<gene>
    <name evidence="3" type="ORF">ENV82_05045</name>
</gene>
<dbReference type="AlphaFoldDB" id="A0A7C4XTC6"/>
<dbReference type="InterPro" id="IPR050272">
    <property type="entry name" value="Isochorismatase-like_hydrls"/>
</dbReference>
<accession>A0A7C4XTC6</accession>
<protein>
    <submittedName>
        <fullName evidence="3">Cysteine hydrolase</fullName>
    </submittedName>
</protein>
<organism evidence="3">
    <name type="scientific">Caldisericum exile</name>
    <dbReference type="NCBI Taxonomy" id="693075"/>
    <lineage>
        <taxon>Bacteria</taxon>
        <taxon>Pseudomonadati</taxon>
        <taxon>Caldisericota/Cryosericota group</taxon>
        <taxon>Caldisericota</taxon>
        <taxon>Caldisericia</taxon>
        <taxon>Caldisericales</taxon>
        <taxon>Caldisericaceae</taxon>
        <taxon>Caldisericum</taxon>
    </lineage>
</organism>
<dbReference type="EMBL" id="DTHV01000151">
    <property type="protein sequence ID" value="HGW60776.1"/>
    <property type="molecule type" value="Genomic_DNA"/>
</dbReference>
<dbReference type="SUPFAM" id="SSF52499">
    <property type="entry name" value="Isochorismatase-like hydrolases"/>
    <property type="match status" value="1"/>
</dbReference>
<dbReference type="PANTHER" id="PTHR43540:SF6">
    <property type="entry name" value="ISOCHORISMATASE-LIKE DOMAIN-CONTAINING PROTEIN"/>
    <property type="match status" value="1"/>
</dbReference>
<dbReference type="GO" id="GO:0008908">
    <property type="term" value="F:isochorismatase activity"/>
    <property type="evidence" value="ECO:0007669"/>
    <property type="project" value="InterPro"/>
</dbReference>
<dbReference type="PANTHER" id="PTHR43540">
    <property type="entry name" value="PEROXYUREIDOACRYLATE/UREIDOACRYLATE AMIDOHYDROLASE-RELATED"/>
    <property type="match status" value="1"/>
</dbReference>
<dbReference type="Pfam" id="PF00857">
    <property type="entry name" value="Isochorismatase"/>
    <property type="match status" value="1"/>
</dbReference>
<dbReference type="InterPro" id="IPR036380">
    <property type="entry name" value="Isochorismatase-like_sf"/>
</dbReference>
<sequence>MEVRIVKALIIVDMLKDFVEDWGALKINGAKTIIPYIKELKDQFKKENLPVIYLADAHDKYDKEFAIWPPHCVEGTAGAEVVDALKPEEGDILIKKKTYSGFFNTNLDETLKSLNVDEVYIVGVATNICVHYTASDAVLRGYKVVIPWKGTKGITEEDEAYMKKHFENVLKVTII</sequence>